<comment type="caution">
    <text evidence="1">The sequence shown here is derived from an EMBL/GenBank/DDBJ whole genome shotgun (WGS) entry which is preliminary data.</text>
</comment>
<dbReference type="EMBL" id="VSSQ01106420">
    <property type="protein sequence ID" value="MPN46074.1"/>
    <property type="molecule type" value="Genomic_DNA"/>
</dbReference>
<accession>A0A645ICQ6</accession>
<protein>
    <submittedName>
        <fullName evidence="1">Uncharacterized protein</fullName>
    </submittedName>
</protein>
<proteinExistence type="predicted"/>
<organism evidence="1">
    <name type="scientific">bioreactor metagenome</name>
    <dbReference type="NCBI Taxonomy" id="1076179"/>
    <lineage>
        <taxon>unclassified sequences</taxon>
        <taxon>metagenomes</taxon>
        <taxon>ecological metagenomes</taxon>
    </lineage>
</organism>
<reference evidence="1" key="1">
    <citation type="submission" date="2019-08" db="EMBL/GenBank/DDBJ databases">
        <authorList>
            <person name="Kucharzyk K."/>
            <person name="Murdoch R.W."/>
            <person name="Higgins S."/>
            <person name="Loffler F."/>
        </authorList>
    </citation>
    <scope>NUCLEOTIDE SEQUENCE</scope>
</reference>
<name>A0A645ICQ6_9ZZZZ</name>
<gene>
    <name evidence="1" type="ORF">SDC9_193654</name>
</gene>
<dbReference type="AlphaFoldDB" id="A0A645ICQ6"/>
<sequence length="60" mass="6346">MLLCFSAGLGSRIHDNHDQFVINIIDRLGDSGGLVLADIGKGDGGQWDRHVLAGALDSDI</sequence>
<evidence type="ECO:0000313" key="1">
    <source>
        <dbReference type="EMBL" id="MPN46074.1"/>
    </source>
</evidence>